<name>A0A7C9DC90_OPUST</name>
<evidence type="ECO:0000313" key="2">
    <source>
        <dbReference type="EMBL" id="MBA4639401.1"/>
    </source>
</evidence>
<sequence>MKMEKNTMECVGCSLNVQIHCNIKAKRSKTAGKRNAARGNEQPGQQRPPRPWGPPRAGRGSHHGPWCPPRAGRGAHCRGGCLVAPERRVLVFLVHRLGPRVFAFSWGILGLFASFF</sequence>
<feature type="region of interest" description="Disordered" evidence="1">
    <location>
        <begin position="26"/>
        <end position="74"/>
    </location>
</feature>
<protein>
    <submittedName>
        <fullName evidence="2">Uncharacterized protein</fullName>
    </submittedName>
</protein>
<proteinExistence type="predicted"/>
<reference evidence="2" key="1">
    <citation type="journal article" date="2013" name="J. Plant Res.">
        <title>Effect of fungi and light on seed germination of three Opuntia species from semiarid lands of central Mexico.</title>
        <authorList>
            <person name="Delgado-Sanchez P."/>
            <person name="Jimenez-Bremont J.F."/>
            <person name="Guerrero-Gonzalez Mde L."/>
            <person name="Flores J."/>
        </authorList>
    </citation>
    <scope>NUCLEOTIDE SEQUENCE</scope>
    <source>
        <tissue evidence="2">Cladode</tissue>
    </source>
</reference>
<dbReference type="AlphaFoldDB" id="A0A7C9DC90"/>
<feature type="compositionally biased region" description="Basic residues" evidence="1">
    <location>
        <begin position="26"/>
        <end position="36"/>
    </location>
</feature>
<dbReference type="EMBL" id="GISG01113565">
    <property type="protein sequence ID" value="MBA4639401.1"/>
    <property type="molecule type" value="Transcribed_RNA"/>
</dbReference>
<evidence type="ECO:0000256" key="1">
    <source>
        <dbReference type="SAM" id="MobiDB-lite"/>
    </source>
</evidence>
<reference evidence="2" key="2">
    <citation type="submission" date="2020-07" db="EMBL/GenBank/DDBJ databases">
        <authorList>
            <person name="Vera ALvarez R."/>
            <person name="Arias-Moreno D.M."/>
            <person name="Jimenez-Jacinto V."/>
            <person name="Jimenez-Bremont J.F."/>
            <person name="Swaminathan K."/>
            <person name="Moose S.P."/>
            <person name="Guerrero-Gonzalez M.L."/>
            <person name="Marino-Ramirez L."/>
            <person name="Landsman D."/>
            <person name="Rodriguez-Kessler M."/>
            <person name="Delgado-Sanchez P."/>
        </authorList>
    </citation>
    <scope>NUCLEOTIDE SEQUENCE</scope>
    <source>
        <tissue evidence="2">Cladode</tissue>
    </source>
</reference>
<organism evidence="2">
    <name type="scientific">Opuntia streptacantha</name>
    <name type="common">Prickly pear cactus</name>
    <name type="synonym">Opuntia cardona</name>
    <dbReference type="NCBI Taxonomy" id="393608"/>
    <lineage>
        <taxon>Eukaryota</taxon>
        <taxon>Viridiplantae</taxon>
        <taxon>Streptophyta</taxon>
        <taxon>Embryophyta</taxon>
        <taxon>Tracheophyta</taxon>
        <taxon>Spermatophyta</taxon>
        <taxon>Magnoliopsida</taxon>
        <taxon>eudicotyledons</taxon>
        <taxon>Gunneridae</taxon>
        <taxon>Pentapetalae</taxon>
        <taxon>Caryophyllales</taxon>
        <taxon>Cactineae</taxon>
        <taxon>Cactaceae</taxon>
        <taxon>Opuntioideae</taxon>
        <taxon>Opuntia</taxon>
    </lineage>
</organism>
<accession>A0A7C9DC90</accession>